<organism evidence="4 5">
    <name type="scientific">Zea mays</name>
    <name type="common">Maize</name>
    <dbReference type="NCBI Taxonomy" id="4577"/>
    <lineage>
        <taxon>Eukaryota</taxon>
        <taxon>Viridiplantae</taxon>
        <taxon>Streptophyta</taxon>
        <taxon>Embryophyta</taxon>
        <taxon>Tracheophyta</taxon>
        <taxon>Spermatophyta</taxon>
        <taxon>Magnoliopsida</taxon>
        <taxon>Liliopsida</taxon>
        <taxon>Poales</taxon>
        <taxon>Poaceae</taxon>
        <taxon>PACMAD clade</taxon>
        <taxon>Panicoideae</taxon>
        <taxon>Andropogonodae</taxon>
        <taxon>Andropogoneae</taxon>
        <taxon>Tripsacinae</taxon>
        <taxon>Zea</taxon>
    </lineage>
</organism>
<evidence type="ECO:0000259" key="3">
    <source>
        <dbReference type="Pfam" id="PF12697"/>
    </source>
</evidence>
<dbReference type="ExpressionAtlas" id="A0A3L6FHD6">
    <property type="expression patterns" value="baseline and differential"/>
</dbReference>
<dbReference type="Proteomes" id="UP000251960">
    <property type="component" value="Chromosome 3"/>
</dbReference>
<dbReference type="Gene3D" id="3.40.50.1820">
    <property type="entry name" value="alpha/beta hydrolase"/>
    <property type="match status" value="1"/>
</dbReference>
<reference evidence="4 5" key="1">
    <citation type="journal article" date="2018" name="Nat. Genet.">
        <title>Extensive intraspecific gene order and gene structural variations between Mo17 and other maize genomes.</title>
        <authorList>
            <person name="Sun S."/>
            <person name="Zhou Y."/>
            <person name="Chen J."/>
            <person name="Shi J."/>
            <person name="Zhao H."/>
            <person name="Zhao H."/>
            <person name="Song W."/>
            <person name="Zhang M."/>
            <person name="Cui Y."/>
            <person name="Dong X."/>
            <person name="Liu H."/>
            <person name="Ma X."/>
            <person name="Jiao Y."/>
            <person name="Wang B."/>
            <person name="Wei X."/>
            <person name="Stein J.C."/>
            <person name="Glaubitz J.C."/>
            <person name="Lu F."/>
            <person name="Yu G."/>
            <person name="Liang C."/>
            <person name="Fengler K."/>
            <person name="Li B."/>
            <person name="Rafalski A."/>
            <person name="Schnable P.S."/>
            <person name="Ware D.H."/>
            <person name="Buckler E.S."/>
            <person name="Lai J."/>
        </authorList>
    </citation>
    <scope>NUCLEOTIDE SEQUENCE [LARGE SCALE GENOMIC DNA]</scope>
    <source>
        <strain evidence="5">cv. Missouri 17</strain>
        <tissue evidence="4">Seedling</tissue>
    </source>
</reference>
<dbReference type="PANTHER" id="PTHR43248">
    <property type="entry name" value="2-SUCCINYL-6-HYDROXY-2,4-CYCLOHEXADIENE-1-CARBOXYLATE SYNTHASE"/>
    <property type="match status" value="1"/>
</dbReference>
<dbReference type="FunFam" id="3.40.50.1820:FF:000291">
    <property type="entry name" value="Alpha/beta-Hydrolases superfamily protein"/>
    <property type="match status" value="1"/>
</dbReference>
<protein>
    <submittedName>
        <fullName evidence="4">Abhydrolase domain-containing protein C22H12.03</fullName>
    </submittedName>
</protein>
<dbReference type="PANTHER" id="PTHR43248:SF14">
    <property type="entry name" value="ALPHA_BETA-HYDROLASES SUPERFAMILY PROTEIN"/>
    <property type="match status" value="1"/>
</dbReference>
<gene>
    <name evidence="4" type="primary">SPAC22H12.03</name>
    <name evidence="4" type="ORF">Zm00014a_019290</name>
</gene>
<evidence type="ECO:0000313" key="4">
    <source>
        <dbReference type="EMBL" id="PWZ32258.1"/>
    </source>
</evidence>
<sequence length="400" mass="44286">MSAAARAPPPPRALYAPSRRVPFGAVILSAPRPGARVRAARPREGNVHNHCLLTSSSLNSNSLLCPPCNCAQMALADTRIAYQPEVDKHAGVLAYELVQGNLVQWNSFMDKSIPDPPTAVLLHGILGSRKNWGSFAKRLAQEFPMWQFLLVDLRCHGDSTSIKKSGPHTVASTALDVLKLIMQLRLTPRVLVGHSFGGKVALSMVEQAAKPLARPVRVWVLDATPGKVRAGGDGEDHPAELIEFLRRMPEQVSSKQEVVDALVKGQFSMDVARWVATNLRRTSPLGQRPSSSFSWTFDLNGISEMYKSYEDTNLWRIVENVPRGVHINFLKAERSLHRWALEDLQRIYTAEELAADEGGGVEMHVLEDAGHWVHADNPDGLFRILSSTFRIETTIRGMQD</sequence>
<feature type="domain" description="AB hydrolase-1" evidence="3">
    <location>
        <begin position="120"/>
        <end position="382"/>
    </location>
</feature>
<comment type="caution">
    <text evidence="4">The sequence shown here is derived from an EMBL/GenBank/DDBJ whole genome shotgun (WGS) entry which is preliminary data.</text>
</comment>
<dbReference type="SUPFAM" id="SSF53474">
    <property type="entry name" value="alpha/beta-Hydrolases"/>
    <property type="match status" value="1"/>
</dbReference>
<evidence type="ECO:0000256" key="2">
    <source>
        <dbReference type="ARBA" id="ARBA00022801"/>
    </source>
</evidence>
<comment type="similarity">
    <text evidence="1">Belongs to the peptidase S33 family.</text>
</comment>
<keyword evidence="2 4" id="KW-0378">Hydrolase</keyword>
<dbReference type="EMBL" id="NCVQ01000004">
    <property type="protein sequence ID" value="PWZ32258.1"/>
    <property type="molecule type" value="Genomic_DNA"/>
</dbReference>
<dbReference type="AlphaFoldDB" id="A0A3L6FHD6"/>
<dbReference type="InterPro" id="IPR029058">
    <property type="entry name" value="AB_hydrolase_fold"/>
</dbReference>
<dbReference type="InterPro" id="IPR000073">
    <property type="entry name" value="AB_hydrolase_1"/>
</dbReference>
<name>A0A3L6FHD6_MAIZE</name>
<dbReference type="GO" id="GO:0016787">
    <property type="term" value="F:hydrolase activity"/>
    <property type="evidence" value="ECO:0007669"/>
    <property type="project" value="UniProtKB-KW"/>
</dbReference>
<dbReference type="InterPro" id="IPR051601">
    <property type="entry name" value="Serine_prot/Carboxylest_S33"/>
</dbReference>
<dbReference type="Pfam" id="PF12697">
    <property type="entry name" value="Abhydrolase_6"/>
    <property type="match status" value="1"/>
</dbReference>
<accession>A0A3L6FHD6</accession>
<evidence type="ECO:0000256" key="1">
    <source>
        <dbReference type="ARBA" id="ARBA00010088"/>
    </source>
</evidence>
<proteinExistence type="inferred from homology"/>
<evidence type="ECO:0000313" key="5">
    <source>
        <dbReference type="Proteomes" id="UP000251960"/>
    </source>
</evidence>